<feature type="transmembrane region" description="Helical" evidence="1">
    <location>
        <begin position="168"/>
        <end position="187"/>
    </location>
</feature>
<feature type="transmembrane region" description="Helical" evidence="1">
    <location>
        <begin position="92"/>
        <end position="115"/>
    </location>
</feature>
<feature type="transmembrane region" description="Helical" evidence="1">
    <location>
        <begin position="221"/>
        <end position="239"/>
    </location>
</feature>
<sequence>MTTQFTSAWTSVSQRLKVIAGFFNWGLLGILVSQIYAYYIAFPKDRLLAKIVVYTMFLLELVQTGIVSHDIYVSLGSAVGNANAVDALRTNWWSIPVSGGTSGFIGQLFFSYRIWMMSEKQVRGAPMIIGILALASWISSLVCAEAFFRAKHFSVLVGGDSSFASIAVWNGFGAICDITIALSMPYFIIRVVTLIIETGGLTAIFAILHLCLYFANSQTFIVPGLSVSKLYANTMLVILNNRMRIVDGRTHNLNDSDAGMESPRRLFAVHDSGRRSTSTVVIKNGRLLFRLNDLEKTMSRNTPSQTESVGDIPSSPMMSPVAVKIDEEHTVHFDEIPPAPIAV</sequence>
<organism evidence="3 4">
    <name type="scientific">Gymnopilus junonius</name>
    <name type="common">Spectacular rustgill mushroom</name>
    <name type="synonym">Gymnopilus spectabilis subsp. junonius</name>
    <dbReference type="NCBI Taxonomy" id="109634"/>
    <lineage>
        <taxon>Eukaryota</taxon>
        <taxon>Fungi</taxon>
        <taxon>Dikarya</taxon>
        <taxon>Basidiomycota</taxon>
        <taxon>Agaricomycotina</taxon>
        <taxon>Agaricomycetes</taxon>
        <taxon>Agaricomycetidae</taxon>
        <taxon>Agaricales</taxon>
        <taxon>Agaricineae</taxon>
        <taxon>Hymenogastraceae</taxon>
        <taxon>Gymnopilus</taxon>
    </lineage>
</organism>
<dbReference type="InterPro" id="IPR045339">
    <property type="entry name" value="DUF6534"/>
</dbReference>
<comment type="caution">
    <text evidence="3">The sequence shown here is derived from an EMBL/GenBank/DDBJ whole genome shotgun (WGS) entry which is preliminary data.</text>
</comment>
<dbReference type="PANTHER" id="PTHR40465:SF1">
    <property type="entry name" value="DUF6534 DOMAIN-CONTAINING PROTEIN"/>
    <property type="match status" value="1"/>
</dbReference>
<dbReference type="Proteomes" id="UP000724874">
    <property type="component" value="Unassembled WGS sequence"/>
</dbReference>
<gene>
    <name evidence="3" type="ORF">CPB84DRAFT_1767137</name>
</gene>
<dbReference type="AlphaFoldDB" id="A0A9P5TS50"/>
<keyword evidence="1" id="KW-0812">Transmembrane</keyword>
<dbReference type="EMBL" id="JADNYJ010000011">
    <property type="protein sequence ID" value="KAF8908634.1"/>
    <property type="molecule type" value="Genomic_DNA"/>
</dbReference>
<dbReference type="Pfam" id="PF20152">
    <property type="entry name" value="DUF6534"/>
    <property type="match status" value="1"/>
</dbReference>
<evidence type="ECO:0000256" key="1">
    <source>
        <dbReference type="SAM" id="Phobius"/>
    </source>
</evidence>
<feature type="transmembrane region" description="Helical" evidence="1">
    <location>
        <begin position="18"/>
        <end position="39"/>
    </location>
</feature>
<evidence type="ECO:0000259" key="2">
    <source>
        <dbReference type="Pfam" id="PF20152"/>
    </source>
</evidence>
<feature type="transmembrane region" description="Helical" evidence="1">
    <location>
        <begin position="127"/>
        <end position="148"/>
    </location>
</feature>
<feature type="transmembrane region" description="Helical" evidence="1">
    <location>
        <begin position="194"/>
        <end position="215"/>
    </location>
</feature>
<proteinExistence type="predicted"/>
<keyword evidence="1" id="KW-0472">Membrane</keyword>
<keyword evidence="4" id="KW-1185">Reference proteome</keyword>
<feature type="transmembrane region" description="Helical" evidence="1">
    <location>
        <begin position="51"/>
        <end position="72"/>
    </location>
</feature>
<feature type="domain" description="DUF6534" evidence="2">
    <location>
        <begin position="174"/>
        <end position="243"/>
    </location>
</feature>
<accession>A0A9P5TS50</accession>
<keyword evidence="1" id="KW-1133">Transmembrane helix</keyword>
<dbReference type="OrthoDB" id="2536347at2759"/>
<evidence type="ECO:0000313" key="4">
    <source>
        <dbReference type="Proteomes" id="UP000724874"/>
    </source>
</evidence>
<evidence type="ECO:0000313" key="3">
    <source>
        <dbReference type="EMBL" id="KAF8908634.1"/>
    </source>
</evidence>
<name>A0A9P5TS50_GYMJU</name>
<dbReference type="PANTHER" id="PTHR40465">
    <property type="entry name" value="CHROMOSOME 1, WHOLE GENOME SHOTGUN SEQUENCE"/>
    <property type="match status" value="1"/>
</dbReference>
<reference evidence="3" key="1">
    <citation type="submission" date="2020-11" db="EMBL/GenBank/DDBJ databases">
        <authorList>
            <consortium name="DOE Joint Genome Institute"/>
            <person name="Ahrendt S."/>
            <person name="Riley R."/>
            <person name="Andreopoulos W."/>
            <person name="LaButti K."/>
            <person name="Pangilinan J."/>
            <person name="Ruiz-duenas F.J."/>
            <person name="Barrasa J.M."/>
            <person name="Sanchez-Garcia M."/>
            <person name="Camarero S."/>
            <person name="Miyauchi S."/>
            <person name="Serrano A."/>
            <person name="Linde D."/>
            <person name="Babiker R."/>
            <person name="Drula E."/>
            <person name="Ayuso-Fernandez I."/>
            <person name="Pacheco R."/>
            <person name="Padilla G."/>
            <person name="Ferreira P."/>
            <person name="Barriuso J."/>
            <person name="Kellner H."/>
            <person name="Castanera R."/>
            <person name="Alfaro M."/>
            <person name="Ramirez L."/>
            <person name="Pisabarro A.G."/>
            <person name="Kuo A."/>
            <person name="Tritt A."/>
            <person name="Lipzen A."/>
            <person name="He G."/>
            <person name="Yan M."/>
            <person name="Ng V."/>
            <person name="Cullen D."/>
            <person name="Martin F."/>
            <person name="Rosso M.-N."/>
            <person name="Henrissat B."/>
            <person name="Hibbett D."/>
            <person name="Martinez A.T."/>
            <person name="Grigoriev I.V."/>
        </authorList>
    </citation>
    <scope>NUCLEOTIDE SEQUENCE</scope>
    <source>
        <strain evidence="3">AH 44721</strain>
    </source>
</reference>
<protein>
    <recommendedName>
        <fullName evidence="2">DUF6534 domain-containing protein</fullName>
    </recommendedName>
</protein>